<proteinExistence type="predicted"/>
<evidence type="ECO:0000313" key="2">
    <source>
        <dbReference type="Proteomes" id="UP000183339"/>
    </source>
</evidence>
<protein>
    <submittedName>
        <fullName evidence="1">Uncharacterized protein</fullName>
    </submittedName>
</protein>
<reference evidence="1 2" key="1">
    <citation type="submission" date="2016-10" db="EMBL/GenBank/DDBJ databases">
        <authorList>
            <person name="de Groot N.N."/>
        </authorList>
    </citation>
    <scope>NUCLEOTIDE SEQUENCE [LARGE SCALE GENOMIC DNA]</scope>
    <source>
        <strain evidence="1 2">Nl7</strain>
    </source>
</reference>
<sequence>MRHSLSTIHRAMELALLPAYPRMHRQFSSSRGIKVYIGFMKFPILLDRFAITEFRSLSRNIVTQKVSEHDNGSIFNLRFIYLQRKPA</sequence>
<accession>A0A1I0ABQ5</accession>
<organism evidence="1 2">
    <name type="scientific">Nitrosospira multiformis</name>
    <dbReference type="NCBI Taxonomy" id="1231"/>
    <lineage>
        <taxon>Bacteria</taxon>
        <taxon>Pseudomonadati</taxon>
        <taxon>Pseudomonadota</taxon>
        <taxon>Betaproteobacteria</taxon>
        <taxon>Nitrosomonadales</taxon>
        <taxon>Nitrosomonadaceae</taxon>
        <taxon>Nitrosospira</taxon>
    </lineage>
</organism>
<dbReference type="AlphaFoldDB" id="A0A1I0ABQ5"/>
<gene>
    <name evidence="1" type="ORF">SAMN05216412_102187</name>
</gene>
<dbReference type="Proteomes" id="UP000183339">
    <property type="component" value="Unassembled WGS sequence"/>
</dbReference>
<evidence type="ECO:0000313" key="1">
    <source>
        <dbReference type="EMBL" id="SES91656.1"/>
    </source>
</evidence>
<name>A0A1I0ABQ5_9PROT</name>
<dbReference type="EMBL" id="FOHI01000002">
    <property type="protein sequence ID" value="SES91656.1"/>
    <property type="molecule type" value="Genomic_DNA"/>
</dbReference>